<dbReference type="PATRIC" id="fig|1223523.3.peg.255"/>
<proteinExistence type="predicted"/>
<gene>
    <name evidence="1" type="ORF">H340_01249</name>
</gene>
<evidence type="ECO:0000313" key="2">
    <source>
        <dbReference type="Proteomes" id="UP000011740"/>
    </source>
</evidence>
<dbReference type="RefSeq" id="WP_004938078.1">
    <property type="nucleotide sequence ID" value="NZ_AORZ01000002.1"/>
</dbReference>
<evidence type="ECO:0000313" key="1">
    <source>
        <dbReference type="EMBL" id="EMF02430.1"/>
    </source>
</evidence>
<protein>
    <submittedName>
        <fullName evidence="1">Uncharacterized protein</fullName>
    </submittedName>
</protein>
<accession>M3BRX5</accession>
<name>M3BRX5_STRM1</name>
<dbReference type="STRING" id="1223523.H340_01249"/>
<dbReference type="EMBL" id="AORZ01000002">
    <property type="protein sequence ID" value="EMF02430.1"/>
    <property type="molecule type" value="Genomic_DNA"/>
</dbReference>
<comment type="caution">
    <text evidence="1">The sequence shown here is derived from an EMBL/GenBank/DDBJ whole genome shotgun (WGS) entry which is preliminary data.</text>
</comment>
<organism evidence="1 2">
    <name type="scientific">Streptomyces mobaraensis (strain ATCC 29032 / DSM 40847 / JCM 4168 / NBRC 13819 / NCIMB 11159 / IPCR 16-22)</name>
    <dbReference type="NCBI Taxonomy" id="1223523"/>
    <lineage>
        <taxon>Bacteria</taxon>
        <taxon>Bacillati</taxon>
        <taxon>Actinomycetota</taxon>
        <taxon>Actinomycetes</taxon>
        <taxon>Kitasatosporales</taxon>
        <taxon>Streptomycetaceae</taxon>
        <taxon>Streptomyces</taxon>
    </lineage>
</organism>
<dbReference type="Proteomes" id="UP000011740">
    <property type="component" value="Unassembled WGS sequence"/>
</dbReference>
<reference evidence="1 2" key="1">
    <citation type="journal article" date="2013" name="Genome Announc.">
        <title>Whole-Genome Shotgun Assembly and Analysis of the Genome of Streptomyces mobaraensis DSM 40847, a Strain for Industrial Production of Microbial Transglutaminase.</title>
        <authorList>
            <person name="Yang H."/>
            <person name="He T."/>
            <person name="Wu W."/>
            <person name="Zhu W."/>
            <person name="Lu B."/>
            <person name="Sun W."/>
        </authorList>
    </citation>
    <scope>NUCLEOTIDE SEQUENCE [LARGE SCALE GENOMIC DNA]</scope>
    <source>
        <strain evidence="1 2">DSM 40847</strain>
    </source>
</reference>
<dbReference type="AlphaFoldDB" id="M3BRX5"/>
<sequence>MGGDADTQRCRKCQREIASGFEEHSFDCVPWFTQALSFEGLVPGDVVNVAVTEKSPWFRATVRTTHPAGALVDVEGSVITQGDPELVVADWTQYVTQKSRTGEDVWYR</sequence>